<dbReference type="AlphaFoldDB" id="A0A3N0E7Y1"/>
<evidence type="ECO:0000313" key="10">
    <source>
        <dbReference type="Proteomes" id="UP000269198"/>
    </source>
</evidence>
<evidence type="ECO:0000256" key="7">
    <source>
        <dbReference type="SAM" id="Phobius"/>
    </source>
</evidence>
<evidence type="ECO:0000259" key="8">
    <source>
        <dbReference type="PROSITE" id="PS50906"/>
    </source>
</evidence>
<dbReference type="GO" id="GO:0005886">
    <property type="term" value="C:plasma membrane"/>
    <property type="evidence" value="ECO:0007669"/>
    <property type="project" value="TreeGrafter"/>
</dbReference>
<dbReference type="EC" id="2.7.13.3" evidence="2"/>
<feature type="region of interest" description="Disordered" evidence="6">
    <location>
        <begin position="633"/>
        <end position="790"/>
    </location>
</feature>
<gene>
    <name evidence="9" type="ORF">EFW17_13870</name>
</gene>
<protein>
    <recommendedName>
        <fullName evidence="2">histidine kinase</fullName>
        <ecNumber evidence="2">2.7.13.3</ecNumber>
    </recommendedName>
</protein>
<dbReference type="Gene3D" id="3.30.565.10">
    <property type="entry name" value="Histidine kinase-like ATPase, C-terminal domain"/>
    <property type="match status" value="1"/>
</dbReference>
<feature type="transmembrane region" description="Helical" evidence="7">
    <location>
        <begin position="12"/>
        <end position="36"/>
    </location>
</feature>
<keyword evidence="4" id="KW-0808">Transferase</keyword>
<dbReference type="Pfam" id="PF08376">
    <property type="entry name" value="NIT"/>
    <property type="match status" value="1"/>
</dbReference>
<dbReference type="Proteomes" id="UP000269198">
    <property type="component" value="Unassembled WGS sequence"/>
</dbReference>
<sequence length="790" mass="86438">MRSPRTRSVRFRILTVILIPMVTFVPLAGFAIYLTVPEGLDLLDQQRLHPEIGAPTENLGNAVSAERRATLVHIADPTAAPDELEAARSETDDAVQEFEKIQEGDVLEVVEPTTRERVQRMQERIDQLESTRSAVDDGSLGSREAFDYYTGMSDGYLAILQSITTLTDPEMTGWGIALARTTAAREELLQEDSILAAGIVAEELGPQQHHRFVEQVGAARSATDSAVIDLPPHLREQHRERVQNSDDMARLRELEDAVIEAGPGPVPNEVAADWQQTVDSVAENNREVEYATAEYLTASAEPMAMGIMARAGVAVVGTLLGIVLSIMVSVRMARRLIRETTDLKEQIEDVAHNQLPNLVRRLRSGQRVDAADVGPSRLAFQIHTRELDDLNWAFNEARMVAIQSATGEAKLRENVNDVIINLARRNQSLLHRQLKLFDALERQVDDPDQLRELFLLDHLATRMRRHAEGLLILSGALPGRGWSKPMPVVDVIRAASTEVEEYTRVNVFPMASVRLAGGAVTDVIHLLAELIENATLSSPQTSEVLVRGREVANGFAIEIEDGGLGMSQQSLEEANALLADPPELDLAKRTELGHFVVATLARRHGIKVHLRDSPYGGVTAIVLLPRSILSVEEQPGVEEGQPRPAATPEGRHHADPAASIEGPPATHSPTTPAQDPLPSHAEGPAQAPSAGGETPHPPKPRPSQPSGSGDGERRRTLPRRVRQANLVPQLRDDESGSPPDTADDRPPEQVRSMMSAMQDGWTRGRDDNLPRDRDSARSVPPNADDLEGNQ</sequence>
<dbReference type="SUPFAM" id="SSF55874">
    <property type="entry name" value="ATPase domain of HSP90 chaperone/DNA topoisomerase II/histidine kinase"/>
    <property type="match status" value="1"/>
</dbReference>
<comment type="caution">
    <text evidence="9">The sequence shown here is derived from an EMBL/GenBank/DDBJ whole genome shotgun (WGS) entry which is preliminary data.</text>
</comment>
<keyword evidence="10" id="KW-1185">Reference proteome</keyword>
<reference evidence="9 10" key="1">
    <citation type="submission" date="2018-11" db="EMBL/GenBank/DDBJ databases">
        <title>The genome draft of YIM 96095.</title>
        <authorList>
            <person name="Tang S.-K."/>
            <person name="Chunyu W.-X."/>
            <person name="Feng Y.-Z."/>
        </authorList>
    </citation>
    <scope>NUCLEOTIDE SEQUENCE [LARGE SCALE GENOMIC DNA]</scope>
    <source>
        <strain evidence="9 10">YIM 96095</strain>
    </source>
</reference>
<accession>A0A3N0E7Y1</accession>
<dbReference type="PANTHER" id="PTHR45436:SF5">
    <property type="entry name" value="SENSOR HISTIDINE KINASE TRCS"/>
    <property type="match status" value="1"/>
</dbReference>
<evidence type="ECO:0000256" key="2">
    <source>
        <dbReference type="ARBA" id="ARBA00012438"/>
    </source>
</evidence>
<dbReference type="Pfam" id="PF02518">
    <property type="entry name" value="HATPase_c"/>
    <property type="match status" value="1"/>
</dbReference>
<evidence type="ECO:0000313" key="9">
    <source>
        <dbReference type="EMBL" id="RNL83972.1"/>
    </source>
</evidence>
<dbReference type="InterPro" id="IPR003594">
    <property type="entry name" value="HATPase_dom"/>
</dbReference>
<dbReference type="PROSITE" id="PS50906">
    <property type="entry name" value="NIT"/>
    <property type="match status" value="1"/>
</dbReference>
<dbReference type="InterPro" id="IPR036890">
    <property type="entry name" value="HATPase_C_sf"/>
</dbReference>
<evidence type="ECO:0000256" key="1">
    <source>
        <dbReference type="ARBA" id="ARBA00000085"/>
    </source>
</evidence>
<feature type="transmembrane region" description="Helical" evidence="7">
    <location>
        <begin position="307"/>
        <end position="328"/>
    </location>
</feature>
<name>A0A3N0E7Y1_9ACTN</name>
<evidence type="ECO:0000256" key="6">
    <source>
        <dbReference type="SAM" id="MobiDB-lite"/>
    </source>
</evidence>
<keyword evidence="7" id="KW-1133">Transmembrane helix</keyword>
<evidence type="ECO:0000256" key="3">
    <source>
        <dbReference type="ARBA" id="ARBA00022553"/>
    </source>
</evidence>
<dbReference type="InterPro" id="IPR010910">
    <property type="entry name" value="Nitrate/nitrite_sensing_bac"/>
</dbReference>
<dbReference type="EMBL" id="RJMB01000013">
    <property type="protein sequence ID" value="RNL83972.1"/>
    <property type="molecule type" value="Genomic_DNA"/>
</dbReference>
<keyword evidence="3" id="KW-0597">Phosphoprotein</keyword>
<feature type="domain" description="NIT" evidence="8">
    <location>
        <begin position="54"/>
        <end position="303"/>
    </location>
</feature>
<dbReference type="GO" id="GO:0000160">
    <property type="term" value="P:phosphorelay signal transduction system"/>
    <property type="evidence" value="ECO:0007669"/>
    <property type="project" value="TreeGrafter"/>
</dbReference>
<keyword evidence="7" id="KW-0472">Membrane</keyword>
<dbReference type="GO" id="GO:0004673">
    <property type="term" value="F:protein histidine kinase activity"/>
    <property type="evidence" value="ECO:0007669"/>
    <property type="project" value="UniProtKB-EC"/>
</dbReference>
<dbReference type="InterPro" id="IPR050428">
    <property type="entry name" value="TCS_sensor_his_kinase"/>
</dbReference>
<dbReference type="PANTHER" id="PTHR45436">
    <property type="entry name" value="SENSOR HISTIDINE KINASE YKOH"/>
    <property type="match status" value="1"/>
</dbReference>
<evidence type="ECO:0000256" key="4">
    <source>
        <dbReference type="ARBA" id="ARBA00022679"/>
    </source>
</evidence>
<dbReference type="OrthoDB" id="3845898at2"/>
<organism evidence="9 10">
    <name type="scientific">Halostreptopolyspora alba</name>
    <dbReference type="NCBI Taxonomy" id="2487137"/>
    <lineage>
        <taxon>Bacteria</taxon>
        <taxon>Bacillati</taxon>
        <taxon>Actinomycetota</taxon>
        <taxon>Actinomycetes</taxon>
        <taxon>Streptosporangiales</taxon>
        <taxon>Nocardiopsidaceae</taxon>
        <taxon>Halostreptopolyspora</taxon>
    </lineage>
</organism>
<evidence type="ECO:0000256" key="5">
    <source>
        <dbReference type="ARBA" id="ARBA00022777"/>
    </source>
</evidence>
<proteinExistence type="predicted"/>
<keyword evidence="7" id="KW-0812">Transmembrane</keyword>
<dbReference type="InterPro" id="IPR013587">
    <property type="entry name" value="Nitrate/nitrite_sensing"/>
</dbReference>
<comment type="catalytic activity">
    <reaction evidence="1">
        <text>ATP + protein L-histidine = ADP + protein N-phospho-L-histidine.</text>
        <dbReference type="EC" id="2.7.13.3"/>
    </reaction>
</comment>
<dbReference type="SMART" id="SM00387">
    <property type="entry name" value="HATPase_c"/>
    <property type="match status" value="1"/>
</dbReference>
<keyword evidence="5" id="KW-0418">Kinase</keyword>
<dbReference type="RefSeq" id="WP_123201805.1">
    <property type="nucleotide sequence ID" value="NZ_RJMB01000013.1"/>
</dbReference>
<feature type="compositionally biased region" description="Basic and acidic residues" evidence="6">
    <location>
        <begin position="762"/>
        <end position="776"/>
    </location>
</feature>